<evidence type="ECO:0000313" key="1">
    <source>
        <dbReference type="EMBL" id="SPF41228.1"/>
    </source>
</evidence>
<organism evidence="1 2">
    <name type="scientific">Candidatus Desulfosporosinus infrequens</name>
    <dbReference type="NCBI Taxonomy" id="2043169"/>
    <lineage>
        <taxon>Bacteria</taxon>
        <taxon>Bacillati</taxon>
        <taxon>Bacillota</taxon>
        <taxon>Clostridia</taxon>
        <taxon>Eubacteriales</taxon>
        <taxon>Desulfitobacteriaceae</taxon>
        <taxon>Desulfosporosinus</taxon>
    </lineage>
</organism>
<protein>
    <submittedName>
        <fullName evidence="1">Uncharacterized protein</fullName>
    </submittedName>
</protein>
<proteinExistence type="predicted"/>
<dbReference type="Proteomes" id="UP000238916">
    <property type="component" value="Unassembled WGS sequence"/>
</dbReference>
<reference evidence="2" key="1">
    <citation type="submission" date="2018-02" db="EMBL/GenBank/DDBJ databases">
        <authorList>
            <person name="Hausmann B."/>
        </authorList>
    </citation>
    <scope>NUCLEOTIDE SEQUENCE [LARGE SCALE GENOMIC DNA]</scope>
    <source>
        <strain evidence="2">Peat soil MAG SbF1</strain>
    </source>
</reference>
<gene>
    <name evidence="1" type="ORF">SBF1_2460003</name>
</gene>
<sequence length="52" mass="6120">MNRMAPKYKKDAIRMEFFSVIILSGKAYKVARYASSKFCRRGCRHLSCSKWV</sequence>
<evidence type="ECO:0000313" key="2">
    <source>
        <dbReference type="Proteomes" id="UP000238916"/>
    </source>
</evidence>
<accession>A0A2U3KNI7</accession>
<dbReference type="EMBL" id="OMOF01000164">
    <property type="protein sequence ID" value="SPF41228.1"/>
    <property type="molecule type" value="Genomic_DNA"/>
</dbReference>
<name>A0A2U3KNI7_9FIRM</name>
<dbReference type="AlphaFoldDB" id="A0A2U3KNI7"/>